<evidence type="ECO:0000256" key="2">
    <source>
        <dbReference type="ARBA" id="ARBA00022692"/>
    </source>
</evidence>
<feature type="domain" description="Cadherin" evidence="8">
    <location>
        <begin position="882"/>
        <end position="975"/>
    </location>
</feature>
<dbReference type="NCBIfam" id="TIGR01965">
    <property type="entry name" value="VCBS_repeat"/>
    <property type="match status" value="4"/>
</dbReference>
<accession>A0A2N8KQQ1</accession>
<dbReference type="GO" id="GO:0005509">
    <property type="term" value="F:calcium ion binding"/>
    <property type="evidence" value="ECO:0007669"/>
    <property type="project" value="InterPro"/>
</dbReference>
<dbReference type="InterPro" id="IPR015919">
    <property type="entry name" value="Cadherin-like_sf"/>
</dbReference>
<dbReference type="SMART" id="SM00736">
    <property type="entry name" value="CADG"/>
    <property type="match status" value="4"/>
</dbReference>
<keyword evidence="2" id="KW-0812">Transmembrane</keyword>
<keyword evidence="4" id="KW-0106">Calcium</keyword>
<feature type="non-terminal residue" evidence="9">
    <location>
        <position position="1145"/>
    </location>
</feature>
<dbReference type="Gene3D" id="2.60.40.10">
    <property type="entry name" value="Immunoglobulins"/>
    <property type="match status" value="1"/>
</dbReference>
<keyword evidence="10" id="KW-1185">Reference proteome</keyword>
<dbReference type="InterPro" id="IPR050971">
    <property type="entry name" value="Cadherin-domain_protein"/>
</dbReference>
<feature type="domain" description="Cadherin" evidence="8">
    <location>
        <begin position="68"/>
        <end position="147"/>
    </location>
</feature>
<evidence type="ECO:0000256" key="1">
    <source>
        <dbReference type="ARBA" id="ARBA00004370"/>
    </source>
</evidence>
<feature type="domain" description="Cadherin" evidence="8">
    <location>
        <begin position="790"/>
        <end position="883"/>
    </location>
</feature>
<evidence type="ECO:0000256" key="5">
    <source>
        <dbReference type="ARBA" id="ARBA00022889"/>
    </source>
</evidence>
<dbReference type="GO" id="GO:0007156">
    <property type="term" value="P:homophilic cell adhesion via plasma membrane adhesion molecules"/>
    <property type="evidence" value="ECO:0007669"/>
    <property type="project" value="InterPro"/>
</dbReference>
<feature type="domain" description="Cadherin" evidence="8">
    <location>
        <begin position="708"/>
        <end position="791"/>
    </location>
</feature>
<dbReference type="Proteomes" id="UP000235994">
    <property type="component" value="Unassembled WGS sequence"/>
</dbReference>
<dbReference type="PANTHER" id="PTHR24025:SF31">
    <property type="entry name" value="NEURAL-CADHERIN"/>
    <property type="match status" value="1"/>
</dbReference>
<evidence type="ECO:0000256" key="3">
    <source>
        <dbReference type="ARBA" id="ARBA00022737"/>
    </source>
</evidence>
<dbReference type="PANTHER" id="PTHR24025">
    <property type="entry name" value="DESMOGLEIN FAMILY MEMBER"/>
    <property type="match status" value="1"/>
</dbReference>
<comment type="caution">
    <text evidence="9">The sequence shown here is derived from an EMBL/GenBank/DDBJ whole genome shotgun (WGS) entry which is preliminary data.</text>
</comment>
<dbReference type="SMART" id="SM00112">
    <property type="entry name" value="CA"/>
    <property type="match status" value="9"/>
</dbReference>
<proteinExistence type="predicted"/>
<dbReference type="SUPFAM" id="SSF49313">
    <property type="entry name" value="Cadherin-like"/>
    <property type="match status" value="8"/>
</dbReference>
<reference evidence="9 10" key="1">
    <citation type="submission" date="2018-01" db="EMBL/GenBank/DDBJ databases">
        <title>The draft genome of an aniline degradation strain ANB-1.</title>
        <authorList>
            <person name="Zhang L."/>
            <person name="Jiang J."/>
        </authorList>
    </citation>
    <scope>NUCLEOTIDE SEQUENCE [LARGE SCALE GENOMIC DNA]</scope>
    <source>
        <strain evidence="9 10">ANB-1</strain>
    </source>
</reference>
<feature type="domain" description="Cadherin" evidence="8">
    <location>
        <begin position="146"/>
        <end position="239"/>
    </location>
</feature>
<dbReference type="AlphaFoldDB" id="A0A2N8KQQ1"/>
<dbReference type="GO" id="GO:0005911">
    <property type="term" value="C:cell-cell junction"/>
    <property type="evidence" value="ECO:0007669"/>
    <property type="project" value="TreeGrafter"/>
</dbReference>
<dbReference type="InterPro" id="IPR002126">
    <property type="entry name" value="Cadherin-like_dom"/>
</dbReference>
<gene>
    <name evidence="9" type="ORF">C1I89_05210</name>
</gene>
<dbReference type="GO" id="GO:0016020">
    <property type="term" value="C:membrane"/>
    <property type="evidence" value="ECO:0007669"/>
    <property type="project" value="UniProtKB-SubCell"/>
</dbReference>
<keyword evidence="5" id="KW-0130">Cell adhesion</keyword>
<keyword evidence="6" id="KW-1133">Transmembrane helix</keyword>
<dbReference type="NCBIfam" id="NF012211">
    <property type="entry name" value="tand_rpt_95"/>
    <property type="match status" value="13"/>
</dbReference>
<evidence type="ECO:0000256" key="6">
    <source>
        <dbReference type="ARBA" id="ARBA00022989"/>
    </source>
</evidence>
<dbReference type="PROSITE" id="PS50268">
    <property type="entry name" value="CADHERIN_2"/>
    <property type="match status" value="7"/>
</dbReference>
<dbReference type="RefSeq" id="WP_181390884.1">
    <property type="nucleotide sequence ID" value="NZ_POQS01000001.1"/>
</dbReference>
<comment type="subcellular location">
    <subcellularLocation>
        <location evidence="1">Membrane</location>
    </subcellularLocation>
</comment>
<evidence type="ECO:0000313" key="9">
    <source>
        <dbReference type="EMBL" id="PND35752.1"/>
    </source>
</evidence>
<evidence type="ECO:0000313" key="10">
    <source>
        <dbReference type="Proteomes" id="UP000235994"/>
    </source>
</evidence>
<evidence type="ECO:0000259" key="8">
    <source>
        <dbReference type="PROSITE" id="PS50268"/>
    </source>
</evidence>
<evidence type="ECO:0000256" key="7">
    <source>
        <dbReference type="ARBA" id="ARBA00023136"/>
    </source>
</evidence>
<evidence type="ECO:0000256" key="4">
    <source>
        <dbReference type="ARBA" id="ARBA00022837"/>
    </source>
</evidence>
<feature type="non-terminal residue" evidence="9">
    <location>
        <position position="1"/>
    </location>
</feature>
<keyword evidence="7" id="KW-0472">Membrane</keyword>
<keyword evidence="3" id="KW-0677">Repeat</keyword>
<dbReference type="CDD" id="cd11304">
    <property type="entry name" value="Cadherin_repeat"/>
    <property type="match status" value="8"/>
</dbReference>
<dbReference type="EMBL" id="POQS01000001">
    <property type="protein sequence ID" value="PND35752.1"/>
    <property type="molecule type" value="Genomic_DNA"/>
</dbReference>
<feature type="domain" description="Cadherin" evidence="8">
    <location>
        <begin position="986"/>
        <end position="1067"/>
    </location>
</feature>
<sequence length="1145" mass="125140">GKLDLDLATGEYTYTPKPDYNGTDQFTVLVDDEHGGKTPSTVNIAITPVNDAPVVKQLDIRTHEDQPVKRKIVATDVDGDTLRYTIDAPPKHGTLDLDRLTGEYTYTPALDYYGTDQFTIFVDDDHGGKTPSTVNVIIGATNDRPVVSDYDLTTAEDQPIKGKIVATDVDGDTLIYSVKEDPKHGKLVLDSRTGEYTYTPAPDYNGSDRFTVFVDDRRGGLGVSAADITITPVNDAPVVKQRELTTFEDLPITGKIIASDVDGDTLSYLTTDAPKHGKLDLNRLTGEYTYTPALNYYGTDRFSILVDDGHGGKTPSTFNIIIGTINDRPVVPDYELTTAEDQTLNGRIVATDVDGDTLLYTIKEPPKHGKLDLDSQTGEYTYAPAPNYNGADRFTVFVNDGHAGLAVSTADITITPVNDAPVVESHDLRTHEGLPAKGKIIARDVDSDTLSYLVTERPNHGKLDLNRLTGEYIYTPDADYSGADQFTVLVDDDHGGKTPLTVNVTVSAVNHAPIVETRDFTTLEDQPIKGKIVATDVDNDTLKYWFYEPPKHGKFELDNLTGEYTYTPAPDYNGSDQVTVHVNDLRGSTTKSTINITVTAVNDVPVVENHDLWTREERPVKGKIIATDVDGDTLSYRATESPKHGKLDLDLLTGEYTYTPDAAYKGADQFTVLVDDGNGGKTPSTVNVTVSAVNHAPIVESLDLTTLEDQPINGKIVATDVDGDTLHYRFYEPPKHGKFKLDYLTGEYTYTPARDYNGSDQITVFVYDRRGSVTKSTIDISVTPVNDVPVVESHDLRTYEDLPANGKIIASDADGDTLRYTVIEFPKHGQLDLDSETGQYTYTPALDYNGSDRFTVIVDDDHGGKTSSTFNIVVTAVNDPPVVSDYDLTTAEDQPFKGRIVATDVDGDKLSYWFDKPPKHGTLDLDSQTGEYTYTPAPDYNGSDQVTVLVTDNRGSIVRSTLSITIAPVNDVPVVKGHDLWTFEDSPVKGKIIATDVDGDTLSYTVNQPPEHGTLDLDSQTGQYTYTPALDYNGTDRFTVFVDDGQGGTTPSTVNVTITAVNDSPVVSDYDLTTAEDQPLKGKIVATDVEGDTLTYWFDKPPKHGTFDIDSQTGEYTYTPAPDYNGSDQVTVLVTDNRGSIVRST</sequence>
<dbReference type="Gene3D" id="2.60.40.3440">
    <property type="match status" value="7"/>
</dbReference>
<protein>
    <recommendedName>
        <fullName evidence="8">Cadherin domain-containing protein</fullName>
    </recommendedName>
</protein>
<dbReference type="InterPro" id="IPR013783">
    <property type="entry name" value="Ig-like_fold"/>
</dbReference>
<dbReference type="Gene3D" id="2.60.40.2810">
    <property type="match status" value="4"/>
</dbReference>
<organism evidence="9 10">
    <name type="scientific">Achromobacter pulmonis</name>
    <dbReference type="NCBI Taxonomy" id="1389932"/>
    <lineage>
        <taxon>Bacteria</taxon>
        <taxon>Pseudomonadati</taxon>
        <taxon>Pseudomonadota</taxon>
        <taxon>Betaproteobacteria</taxon>
        <taxon>Burkholderiales</taxon>
        <taxon>Alcaligenaceae</taxon>
        <taxon>Achromobacter</taxon>
    </lineage>
</organism>
<dbReference type="InterPro" id="IPR010221">
    <property type="entry name" value="VCBS_dom"/>
</dbReference>
<dbReference type="InterPro" id="IPR006644">
    <property type="entry name" value="Cadg"/>
</dbReference>
<dbReference type="Pfam" id="PF17963">
    <property type="entry name" value="Big_9"/>
    <property type="match status" value="13"/>
</dbReference>
<feature type="domain" description="Cadherin" evidence="8">
    <location>
        <begin position="514"/>
        <end position="607"/>
    </location>
</feature>
<dbReference type="Gene3D" id="2.60.40.60">
    <property type="entry name" value="Cadherins"/>
    <property type="match status" value="1"/>
</dbReference>
<name>A0A2N8KQQ1_9BURK</name>